<dbReference type="Pfam" id="PF13843">
    <property type="entry name" value="DDE_Tnp_1_7"/>
    <property type="match status" value="1"/>
</dbReference>
<evidence type="ECO:0000256" key="1">
    <source>
        <dbReference type="SAM" id="MobiDB-lite"/>
    </source>
</evidence>
<accession>A0A0N5C1B1</accession>
<dbReference type="WBParaSite" id="SPAL_0001178800.1">
    <property type="protein sequence ID" value="SPAL_0001178800.1"/>
    <property type="gene ID" value="SPAL_0001178800"/>
</dbReference>
<dbReference type="AlphaFoldDB" id="A0A0N5C1B1"/>
<dbReference type="InterPro" id="IPR029526">
    <property type="entry name" value="PGBD"/>
</dbReference>
<dbReference type="Proteomes" id="UP000046392">
    <property type="component" value="Unplaced"/>
</dbReference>
<evidence type="ECO:0000313" key="4">
    <source>
        <dbReference type="WBParaSite" id="SPAL_0001178800.1"/>
    </source>
</evidence>
<dbReference type="PANTHER" id="PTHR46599:SF3">
    <property type="entry name" value="PIGGYBAC TRANSPOSABLE ELEMENT-DERIVED PROTEIN 4"/>
    <property type="match status" value="1"/>
</dbReference>
<sequence>MKSSKRNLISNEDNEINSDEESPIVLVSREEMEDQILEDLEEQQWDEEIDNVALRMDEMEIIHETEENFEQLAAQLTWINQKMEKSRPQDRLSQHKEVANFSKYGGKNPYELFLEISKSCLDHIFESTNAKFNENEKMSQIEFQGFIGTLLMISIKGGRSTSVRSIFSTHPLYDQYKFARCAFPRERFSKILGALTASNEQKDPTDKANSIRMLEKIFETSVADGIKCDTYFLDESQTGYRGRCSFICFNPSKSEKYGLKSQTLTSSRSRYVFKSELYAGKNNTFNNRPYEVVLRMSEALKPGSLITFDNWFSSVPLALALNSKKINFLATIRPNRKFLPEETKISKKVESDVEKENLPVVEESTIRRSVGRPRKIENRGRKRNVADDDVEVPNECFEAMSISQKLGSISQKAAYRLEKKRKNFIDKVKVFKSSNLILKSFVSTSGKNIMILSNAYSACTKFQSKTNLQTDYNCHMGGVDVVDQMINRHSIKRRSKS</sequence>
<protein>
    <submittedName>
        <fullName evidence="4">DDE_Tnp_1_7 domain-containing protein</fullName>
    </submittedName>
</protein>
<feature type="region of interest" description="Disordered" evidence="1">
    <location>
        <begin position="1"/>
        <end position="23"/>
    </location>
</feature>
<name>A0A0N5C1B1_STREA</name>
<evidence type="ECO:0000259" key="2">
    <source>
        <dbReference type="Pfam" id="PF13843"/>
    </source>
</evidence>
<feature type="compositionally biased region" description="Acidic residues" evidence="1">
    <location>
        <begin position="12"/>
        <end position="22"/>
    </location>
</feature>
<proteinExistence type="predicted"/>
<reference evidence="4" key="1">
    <citation type="submission" date="2017-02" db="UniProtKB">
        <authorList>
            <consortium name="WormBaseParasite"/>
        </authorList>
    </citation>
    <scope>IDENTIFICATION</scope>
</reference>
<feature type="domain" description="PiggyBac transposable element-derived protein" evidence="2">
    <location>
        <begin position="110"/>
        <end position="347"/>
    </location>
</feature>
<dbReference type="PANTHER" id="PTHR46599">
    <property type="entry name" value="PIGGYBAC TRANSPOSABLE ELEMENT-DERIVED PROTEIN 4"/>
    <property type="match status" value="1"/>
</dbReference>
<dbReference type="STRING" id="174720.A0A0N5C1B1"/>
<keyword evidence="3" id="KW-1185">Reference proteome</keyword>
<evidence type="ECO:0000313" key="3">
    <source>
        <dbReference type="Proteomes" id="UP000046392"/>
    </source>
</evidence>
<organism evidence="3 4">
    <name type="scientific">Strongyloides papillosus</name>
    <name type="common">Intestinal threadworm</name>
    <dbReference type="NCBI Taxonomy" id="174720"/>
    <lineage>
        <taxon>Eukaryota</taxon>
        <taxon>Metazoa</taxon>
        <taxon>Ecdysozoa</taxon>
        <taxon>Nematoda</taxon>
        <taxon>Chromadorea</taxon>
        <taxon>Rhabditida</taxon>
        <taxon>Tylenchina</taxon>
        <taxon>Panagrolaimomorpha</taxon>
        <taxon>Strongyloidoidea</taxon>
        <taxon>Strongyloididae</taxon>
        <taxon>Strongyloides</taxon>
    </lineage>
</organism>